<evidence type="ECO:0000313" key="1">
    <source>
        <dbReference type="EMBL" id="RVT96282.1"/>
    </source>
</evidence>
<reference evidence="1 2" key="1">
    <citation type="submission" date="2019-01" db="EMBL/GenBank/DDBJ databases">
        <authorList>
            <person name="Chen W.-M."/>
        </authorList>
    </citation>
    <scope>NUCLEOTIDE SEQUENCE [LARGE SCALE GENOMIC DNA]</scope>
    <source>
        <strain evidence="1 2">CCP-6</strain>
    </source>
</reference>
<comment type="caution">
    <text evidence="1">The sequence shown here is derived from an EMBL/GenBank/DDBJ whole genome shotgun (WGS) entry which is preliminary data.</text>
</comment>
<proteinExistence type="predicted"/>
<dbReference type="Proteomes" id="UP000282957">
    <property type="component" value="Unassembled WGS sequence"/>
</dbReference>
<evidence type="ECO:0000313" key="2">
    <source>
        <dbReference type="Proteomes" id="UP000282957"/>
    </source>
</evidence>
<organism evidence="1 2">
    <name type="scientific">Rhodovarius crocodyli</name>
    <dbReference type="NCBI Taxonomy" id="1979269"/>
    <lineage>
        <taxon>Bacteria</taxon>
        <taxon>Pseudomonadati</taxon>
        <taxon>Pseudomonadota</taxon>
        <taxon>Alphaproteobacteria</taxon>
        <taxon>Acetobacterales</taxon>
        <taxon>Roseomonadaceae</taxon>
        <taxon>Rhodovarius</taxon>
    </lineage>
</organism>
<name>A0A437MF81_9PROT</name>
<sequence>MEFLPHALRQIFSAGAAKTIAIHDATDQAWGIPRLALMVPGVHSIILPATEAACQFAAKLAPGAVLISYNLEASVAKLNSHLRA</sequence>
<keyword evidence="2" id="KW-1185">Reference proteome</keyword>
<accession>A0A437MF81</accession>
<dbReference type="EMBL" id="SACL01000004">
    <property type="protein sequence ID" value="RVT96282.1"/>
    <property type="molecule type" value="Genomic_DNA"/>
</dbReference>
<protein>
    <submittedName>
        <fullName evidence="1">Uncharacterized protein</fullName>
    </submittedName>
</protein>
<gene>
    <name evidence="1" type="ORF">EOD42_14315</name>
</gene>
<dbReference type="RefSeq" id="WP_127788215.1">
    <property type="nucleotide sequence ID" value="NZ_SACL01000004.1"/>
</dbReference>
<dbReference type="AlphaFoldDB" id="A0A437MF81"/>